<dbReference type="EMBL" id="JACHJB010000001">
    <property type="protein sequence ID" value="MBB6346598.1"/>
    <property type="molecule type" value="Genomic_DNA"/>
</dbReference>
<evidence type="ECO:0000313" key="2">
    <source>
        <dbReference type="EMBL" id="MBB6346598.1"/>
    </source>
</evidence>
<proteinExistence type="predicted"/>
<name>A0A7X0C1T1_9ACTN</name>
<reference evidence="2 3" key="1">
    <citation type="submission" date="2020-08" db="EMBL/GenBank/DDBJ databases">
        <title>Sequencing the genomes of 1000 actinobacteria strains.</title>
        <authorList>
            <person name="Klenk H.-P."/>
        </authorList>
    </citation>
    <scope>NUCLEOTIDE SEQUENCE [LARGE SCALE GENOMIC DNA]</scope>
    <source>
        <strain evidence="2 3">DSM 45913</strain>
    </source>
</reference>
<accession>A0A7X0C1T1</accession>
<organism evidence="2 3">
    <name type="scientific">Nonomuraea muscovyensis</name>
    <dbReference type="NCBI Taxonomy" id="1124761"/>
    <lineage>
        <taxon>Bacteria</taxon>
        <taxon>Bacillati</taxon>
        <taxon>Actinomycetota</taxon>
        <taxon>Actinomycetes</taxon>
        <taxon>Streptosporangiales</taxon>
        <taxon>Streptosporangiaceae</taxon>
        <taxon>Nonomuraea</taxon>
    </lineage>
</organism>
<evidence type="ECO:0000256" key="1">
    <source>
        <dbReference type="SAM" id="MobiDB-lite"/>
    </source>
</evidence>
<dbReference type="AlphaFoldDB" id="A0A7X0C1T1"/>
<feature type="region of interest" description="Disordered" evidence="1">
    <location>
        <begin position="66"/>
        <end position="98"/>
    </location>
</feature>
<keyword evidence="3" id="KW-1185">Reference proteome</keyword>
<dbReference type="Proteomes" id="UP000583800">
    <property type="component" value="Unassembled WGS sequence"/>
</dbReference>
<evidence type="ECO:0000313" key="3">
    <source>
        <dbReference type="Proteomes" id="UP000583800"/>
    </source>
</evidence>
<gene>
    <name evidence="2" type="ORF">FHU36_003107</name>
</gene>
<sequence>MGKQPRSCNLQRKAISKVRRNVNLLLLGALQGKRYGETIGLRRERAAEEAGMTTRPHRPVLPFMFARGHAGRPTGNGAVPDTNPRPREAACRKDLALV</sequence>
<protein>
    <submittedName>
        <fullName evidence="2">Uncharacterized protein</fullName>
    </submittedName>
</protein>
<comment type="caution">
    <text evidence="2">The sequence shown here is derived from an EMBL/GenBank/DDBJ whole genome shotgun (WGS) entry which is preliminary data.</text>
</comment>
<feature type="compositionally biased region" description="Basic and acidic residues" evidence="1">
    <location>
        <begin position="84"/>
        <end position="98"/>
    </location>
</feature>